<sequence>MFPTRCRLLVFFFFALSSLGFIDASAGDADPIYRSCVDQCEKTGCVDGKCFQHCNFSDGNATDGPWYLQEPMYMRWKKWDCQSDCRYQCMLDREEERKKLGYKPVKYHGKWPFCRVYGIQEPVSVALSVFNLAMQFQGWVSFFILVNYKLPFRPNKKTYYEYTGLCNIYAVLAMNAWFWSAVFHSRDVDLTEKLDYTSAVALLGFSLLLAILRVFSVKNEAARVMVSAPILAFLMTHILYLNFYEFDYGWNMKVCVVMGIIQLVLWAVWAGVSRHPSRWKLWVVVFGGGLAMLLEIFDFPPYWGFVDAHALWHATTIPLTYLWWSFIRDDSEYRTSILLKKIK</sequence>
<protein>
    <recommendedName>
        <fullName evidence="7">Post-GPI attachment to proteins factor 3</fullName>
    </recommendedName>
</protein>
<feature type="transmembrane region" description="Helical" evidence="7">
    <location>
        <begin position="309"/>
        <end position="327"/>
    </location>
</feature>
<dbReference type="GO" id="GO:0016788">
    <property type="term" value="F:hydrolase activity, acting on ester bonds"/>
    <property type="evidence" value="ECO:0007669"/>
    <property type="project" value="TreeGrafter"/>
</dbReference>
<dbReference type="PANTHER" id="PTHR13148">
    <property type="entry name" value="PER1-RELATED"/>
    <property type="match status" value="1"/>
</dbReference>
<keyword evidence="4 7" id="KW-0732">Signal</keyword>
<comment type="function">
    <text evidence="7">Involved in the lipid remodeling steps of GPI-anchor maturation.</text>
</comment>
<keyword evidence="5 7" id="KW-1133">Transmembrane helix</keyword>
<feature type="transmembrane region" description="Helical" evidence="7">
    <location>
        <begin position="250"/>
        <end position="272"/>
    </location>
</feature>
<evidence type="ECO:0000256" key="2">
    <source>
        <dbReference type="ARBA" id="ARBA00022502"/>
    </source>
</evidence>
<proteinExistence type="inferred from homology"/>
<evidence type="ECO:0000256" key="3">
    <source>
        <dbReference type="ARBA" id="ARBA00022692"/>
    </source>
</evidence>
<keyword evidence="9" id="KW-1185">Reference proteome</keyword>
<feature type="transmembrane region" description="Helical" evidence="7">
    <location>
        <begin position="224"/>
        <end position="244"/>
    </location>
</feature>
<dbReference type="GO" id="GO:0000139">
    <property type="term" value="C:Golgi membrane"/>
    <property type="evidence" value="ECO:0007669"/>
    <property type="project" value="UniProtKB-SubCell"/>
</dbReference>
<feature type="transmembrane region" description="Helical" evidence="7">
    <location>
        <begin position="199"/>
        <end position="217"/>
    </location>
</feature>
<evidence type="ECO:0000313" key="8">
    <source>
        <dbReference type="EMBL" id="CAI9092158.1"/>
    </source>
</evidence>
<comment type="similarity">
    <text evidence="7">Belongs to the PGAP3 family.</text>
</comment>
<dbReference type="AlphaFoldDB" id="A0AAV1CCA2"/>
<feature type="signal peptide" evidence="7">
    <location>
        <begin position="1"/>
        <end position="24"/>
    </location>
</feature>
<gene>
    <name evidence="8" type="ORF">OLC1_LOCUS3898</name>
</gene>
<dbReference type="PANTHER" id="PTHR13148:SF0">
    <property type="entry name" value="POST-GPI ATTACHMENT TO PROTEINS FACTOR 3"/>
    <property type="match status" value="1"/>
</dbReference>
<dbReference type="GO" id="GO:0006506">
    <property type="term" value="P:GPI anchor biosynthetic process"/>
    <property type="evidence" value="ECO:0007669"/>
    <property type="project" value="UniProtKB-KW"/>
</dbReference>
<evidence type="ECO:0000256" key="6">
    <source>
        <dbReference type="ARBA" id="ARBA00023136"/>
    </source>
</evidence>
<feature type="transmembrane region" description="Helical" evidence="7">
    <location>
        <begin position="279"/>
        <end position="297"/>
    </location>
</feature>
<accession>A0AAV1CCA2</accession>
<keyword evidence="6 7" id="KW-0472">Membrane</keyword>
<dbReference type="Proteomes" id="UP001161247">
    <property type="component" value="Chromosome 1"/>
</dbReference>
<evidence type="ECO:0000256" key="1">
    <source>
        <dbReference type="ARBA" id="ARBA00004127"/>
    </source>
</evidence>
<evidence type="ECO:0000256" key="4">
    <source>
        <dbReference type="ARBA" id="ARBA00022729"/>
    </source>
</evidence>
<keyword evidence="2 7" id="KW-0337">GPI-anchor biosynthesis</keyword>
<dbReference type="EMBL" id="OX459118">
    <property type="protein sequence ID" value="CAI9092158.1"/>
    <property type="molecule type" value="Genomic_DNA"/>
</dbReference>
<evidence type="ECO:0000256" key="7">
    <source>
        <dbReference type="RuleBase" id="RU365066"/>
    </source>
</evidence>
<evidence type="ECO:0000313" key="9">
    <source>
        <dbReference type="Proteomes" id="UP001161247"/>
    </source>
</evidence>
<reference evidence="8" key="1">
    <citation type="submission" date="2023-03" db="EMBL/GenBank/DDBJ databases">
        <authorList>
            <person name="Julca I."/>
        </authorList>
    </citation>
    <scope>NUCLEOTIDE SEQUENCE</scope>
</reference>
<feature type="transmembrane region" description="Helical" evidence="7">
    <location>
        <begin position="159"/>
        <end position="179"/>
    </location>
</feature>
<dbReference type="InterPro" id="IPR007217">
    <property type="entry name" value="Per1-like"/>
</dbReference>
<organism evidence="8 9">
    <name type="scientific">Oldenlandia corymbosa var. corymbosa</name>
    <dbReference type="NCBI Taxonomy" id="529605"/>
    <lineage>
        <taxon>Eukaryota</taxon>
        <taxon>Viridiplantae</taxon>
        <taxon>Streptophyta</taxon>
        <taxon>Embryophyta</taxon>
        <taxon>Tracheophyta</taxon>
        <taxon>Spermatophyta</taxon>
        <taxon>Magnoliopsida</taxon>
        <taxon>eudicotyledons</taxon>
        <taxon>Gunneridae</taxon>
        <taxon>Pentapetalae</taxon>
        <taxon>asterids</taxon>
        <taxon>lamiids</taxon>
        <taxon>Gentianales</taxon>
        <taxon>Rubiaceae</taxon>
        <taxon>Rubioideae</taxon>
        <taxon>Spermacoceae</taxon>
        <taxon>Hedyotis-Oldenlandia complex</taxon>
        <taxon>Oldenlandia</taxon>
    </lineage>
</organism>
<comment type="subcellular location">
    <subcellularLocation>
        <location evidence="1">Endomembrane system</location>
        <topology evidence="1">Multi-pass membrane protein</topology>
    </subcellularLocation>
    <subcellularLocation>
        <location evidence="7">Golgi apparatus membrane</location>
        <topology evidence="7">Multi-pass membrane protein</topology>
    </subcellularLocation>
</comment>
<keyword evidence="7" id="KW-0333">Golgi apparatus</keyword>
<keyword evidence="3 7" id="KW-0812">Transmembrane</keyword>
<name>A0AAV1CCA2_OLDCO</name>
<feature type="chain" id="PRO_5043089052" description="Post-GPI attachment to proteins factor 3" evidence="7">
    <location>
        <begin position="25"/>
        <end position="343"/>
    </location>
</feature>
<feature type="transmembrane region" description="Helical" evidence="7">
    <location>
        <begin position="125"/>
        <end position="147"/>
    </location>
</feature>
<dbReference type="GO" id="GO:0005789">
    <property type="term" value="C:endoplasmic reticulum membrane"/>
    <property type="evidence" value="ECO:0007669"/>
    <property type="project" value="TreeGrafter"/>
</dbReference>
<evidence type="ECO:0000256" key="5">
    <source>
        <dbReference type="ARBA" id="ARBA00022989"/>
    </source>
</evidence>
<dbReference type="Pfam" id="PF04080">
    <property type="entry name" value="Per1"/>
    <property type="match status" value="1"/>
</dbReference>